<dbReference type="PANTHER" id="PTHR12873:SF0">
    <property type="entry name" value="TWINKLE MTDNA HELICASE"/>
    <property type="match status" value="1"/>
</dbReference>
<dbReference type="GO" id="GO:0043139">
    <property type="term" value="F:5'-3' DNA helicase activity"/>
    <property type="evidence" value="ECO:0007669"/>
    <property type="project" value="InterPro"/>
</dbReference>
<dbReference type="InterPro" id="IPR034154">
    <property type="entry name" value="TOPRIM_DnaG/twinkle"/>
</dbReference>
<dbReference type="SMART" id="SM00493">
    <property type="entry name" value="TOPRIM"/>
    <property type="match status" value="1"/>
</dbReference>
<feature type="domain" description="DNA primase/helicase Gp4 N-terminal Bacteriophage T7-like" evidence="2">
    <location>
        <begin position="5"/>
        <end position="47"/>
    </location>
</feature>
<accession>A0A382CEI2</accession>
<dbReference type="Pfam" id="PF13155">
    <property type="entry name" value="Toprim_2"/>
    <property type="match status" value="1"/>
</dbReference>
<proteinExistence type="predicted"/>
<dbReference type="InterPro" id="IPR013237">
    <property type="entry name" value="Phage_T7_Gp4_N"/>
</dbReference>
<dbReference type="EMBL" id="UINC01034131">
    <property type="protein sequence ID" value="SVB24495.1"/>
    <property type="molecule type" value="Genomic_DNA"/>
</dbReference>
<dbReference type="InterPro" id="IPR027032">
    <property type="entry name" value="Twinkle-like"/>
</dbReference>
<reference evidence="3" key="1">
    <citation type="submission" date="2018-05" db="EMBL/GenBank/DDBJ databases">
        <authorList>
            <person name="Lanie J.A."/>
            <person name="Ng W.-L."/>
            <person name="Kazmierczak K.M."/>
            <person name="Andrzejewski T.M."/>
            <person name="Davidsen T.M."/>
            <person name="Wayne K.J."/>
            <person name="Tettelin H."/>
            <person name="Glass J.I."/>
            <person name="Rusch D."/>
            <person name="Podicherti R."/>
            <person name="Tsui H.-C.T."/>
            <person name="Winkler M.E."/>
        </authorList>
    </citation>
    <scope>NUCLEOTIDE SEQUENCE</scope>
</reference>
<dbReference type="SMART" id="SM00778">
    <property type="entry name" value="Prim_Zn_Ribbon"/>
    <property type="match status" value="1"/>
</dbReference>
<protein>
    <recommendedName>
        <fullName evidence="4">Toprim domain-containing protein</fullName>
    </recommendedName>
</protein>
<dbReference type="Gene3D" id="3.40.1360.10">
    <property type="match status" value="1"/>
</dbReference>
<dbReference type="GO" id="GO:0003697">
    <property type="term" value="F:single-stranded DNA binding"/>
    <property type="evidence" value="ECO:0007669"/>
    <property type="project" value="InterPro"/>
</dbReference>
<organism evidence="3">
    <name type="scientific">marine metagenome</name>
    <dbReference type="NCBI Taxonomy" id="408172"/>
    <lineage>
        <taxon>unclassified sequences</taxon>
        <taxon>metagenomes</taxon>
        <taxon>ecological metagenomes</taxon>
    </lineage>
</organism>
<dbReference type="InterPro" id="IPR006171">
    <property type="entry name" value="TOPRIM_dom"/>
</dbReference>
<evidence type="ECO:0008006" key="4">
    <source>
        <dbReference type="Google" id="ProtNLM"/>
    </source>
</evidence>
<evidence type="ECO:0000259" key="2">
    <source>
        <dbReference type="SMART" id="SM00778"/>
    </source>
</evidence>
<dbReference type="PANTHER" id="PTHR12873">
    <property type="entry name" value="T7-LIKE MITOCHONDRIAL DNA HELICASE"/>
    <property type="match status" value="1"/>
</dbReference>
<gene>
    <name evidence="3" type="ORF">METZ01_LOCUS177349</name>
</gene>
<dbReference type="SUPFAM" id="SSF56731">
    <property type="entry name" value="DNA primase core"/>
    <property type="match status" value="1"/>
</dbReference>
<evidence type="ECO:0000259" key="1">
    <source>
        <dbReference type="SMART" id="SM00493"/>
    </source>
</evidence>
<feature type="non-terminal residue" evidence="3">
    <location>
        <position position="250"/>
    </location>
</feature>
<dbReference type="AlphaFoldDB" id="A0A382CEI2"/>
<feature type="domain" description="Toprim" evidence="1">
    <location>
        <begin position="144"/>
        <end position="221"/>
    </location>
</feature>
<dbReference type="Gene3D" id="2.20.25.180">
    <property type="match status" value="1"/>
</dbReference>
<name>A0A382CEI2_9ZZZZ</name>
<dbReference type="GO" id="GO:0008270">
    <property type="term" value="F:zinc ion binding"/>
    <property type="evidence" value="ECO:0007669"/>
    <property type="project" value="InterPro"/>
</dbReference>
<dbReference type="CDD" id="cd01029">
    <property type="entry name" value="TOPRIM_primases"/>
    <property type="match status" value="1"/>
</dbReference>
<dbReference type="SUPFAM" id="SSF57783">
    <property type="entry name" value="Zinc beta-ribbon"/>
    <property type="match status" value="1"/>
</dbReference>
<sequence length="250" mass="28086">MAFVKYHQPCPLCDSSDAVSINDDDSAYCFSCDKRIIDYSKLMGGQIENNVKEFEVHKSNSTNDVEGSFHPLADRGITLDTAKKYNVKSIYSKDGKFIKHFYPYYTASEITCYKIREPDKLFMWRGNSTGTGLFGESTFKHSGKFVTLVEGECDAMAAYELLGSKWPVVSLKSGAAGAARDVKNSIEFLEKFDNIVINFDNDKPGRDAAKKVARLLTPGKAKILTLPDDFKDANERLKAGRMQSYVDSWW</sequence>
<dbReference type="Gene3D" id="2.20.25.10">
    <property type="match status" value="1"/>
</dbReference>
<evidence type="ECO:0000313" key="3">
    <source>
        <dbReference type="EMBL" id="SVB24495.1"/>
    </source>
</evidence>